<dbReference type="EMBL" id="NEXC01000175">
    <property type="protein sequence ID" value="PSN81722.1"/>
    <property type="molecule type" value="Genomic_DNA"/>
</dbReference>
<evidence type="ECO:0000313" key="1">
    <source>
        <dbReference type="EMBL" id="PSN81722.1"/>
    </source>
</evidence>
<sequence>MGYKVELKQVCGCDVSYHTKTKDELLSQVKQHAKQVHGISEVPQDLANKLMRAIKEV</sequence>
<dbReference type="Pfam" id="PF06348">
    <property type="entry name" value="DUF1059"/>
    <property type="match status" value="1"/>
</dbReference>
<gene>
    <name evidence="1" type="ORF">B9Q01_10510</name>
</gene>
<dbReference type="AlphaFoldDB" id="A0A2R6A5M7"/>
<name>A0A2R6A5M7_9ARCH</name>
<dbReference type="InterPro" id="IPR009409">
    <property type="entry name" value="DUF1059"/>
</dbReference>
<organism evidence="1 2">
    <name type="scientific">Candidatus Marsarchaeota G1 archaeon OSP_D</name>
    <dbReference type="NCBI Taxonomy" id="1978155"/>
    <lineage>
        <taxon>Archaea</taxon>
        <taxon>Candidatus Marsarchaeota</taxon>
        <taxon>Candidatus Marsarchaeota group 1</taxon>
    </lineage>
</organism>
<comment type="caution">
    <text evidence="1">The sequence shown here is derived from an EMBL/GenBank/DDBJ whole genome shotgun (WGS) entry which is preliminary data.</text>
</comment>
<reference evidence="1 2" key="1">
    <citation type="submission" date="2017-04" db="EMBL/GenBank/DDBJ databases">
        <title>Novel microbial lineages endemic to geothermal iron-oxide mats fill important gaps in the evolutionary history of Archaea.</title>
        <authorList>
            <person name="Jay Z.J."/>
            <person name="Beam J.P."/>
            <person name="Dlakic M."/>
            <person name="Rusch D.B."/>
            <person name="Kozubal M.A."/>
            <person name="Inskeep W.P."/>
        </authorList>
    </citation>
    <scope>NUCLEOTIDE SEQUENCE [LARGE SCALE GENOMIC DNA]</scope>
    <source>
        <strain evidence="1">OSP_D</strain>
    </source>
</reference>
<evidence type="ECO:0000313" key="2">
    <source>
        <dbReference type="Proteomes" id="UP000240880"/>
    </source>
</evidence>
<accession>A0A2R6A5M7</accession>
<evidence type="ECO:0008006" key="3">
    <source>
        <dbReference type="Google" id="ProtNLM"/>
    </source>
</evidence>
<proteinExistence type="predicted"/>
<protein>
    <recommendedName>
        <fullName evidence="3">DUF1059 domain-containing protein</fullName>
    </recommendedName>
</protein>
<dbReference type="Proteomes" id="UP000240880">
    <property type="component" value="Unassembled WGS sequence"/>
</dbReference>